<sequence length="77" mass="8899">MFTEFGVQVLFTDFQQRLLQHAAVAPPQLHPNAWSVIRCFELVTEFLDSPQDPEVFLYIFTFISPNTEGKTKKGYMS</sequence>
<dbReference type="EMBL" id="JASCZI010213531">
    <property type="protein sequence ID" value="MED6201383.1"/>
    <property type="molecule type" value="Genomic_DNA"/>
</dbReference>
<organism evidence="1 2">
    <name type="scientific">Stylosanthes scabra</name>
    <dbReference type="NCBI Taxonomy" id="79078"/>
    <lineage>
        <taxon>Eukaryota</taxon>
        <taxon>Viridiplantae</taxon>
        <taxon>Streptophyta</taxon>
        <taxon>Embryophyta</taxon>
        <taxon>Tracheophyta</taxon>
        <taxon>Spermatophyta</taxon>
        <taxon>Magnoliopsida</taxon>
        <taxon>eudicotyledons</taxon>
        <taxon>Gunneridae</taxon>
        <taxon>Pentapetalae</taxon>
        <taxon>rosids</taxon>
        <taxon>fabids</taxon>
        <taxon>Fabales</taxon>
        <taxon>Fabaceae</taxon>
        <taxon>Papilionoideae</taxon>
        <taxon>50 kb inversion clade</taxon>
        <taxon>dalbergioids sensu lato</taxon>
        <taxon>Dalbergieae</taxon>
        <taxon>Pterocarpus clade</taxon>
        <taxon>Stylosanthes</taxon>
    </lineage>
</organism>
<protein>
    <submittedName>
        <fullName evidence="1">Uncharacterized protein</fullName>
    </submittedName>
</protein>
<keyword evidence="2" id="KW-1185">Reference proteome</keyword>
<evidence type="ECO:0000313" key="2">
    <source>
        <dbReference type="Proteomes" id="UP001341840"/>
    </source>
</evidence>
<gene>
    <name evidence="1" type="ORF">PIB30_094399</name>
</gene>
<proteinExistence type="predicted"/>
<accession>A0ABU6XXX8</accession>
<dbReference type="Proteomes" id="UP001341840">
    <property type="component" value="Unassembled WGS sequence"/>
</dbReference>
<feature type="non-terminal residue" evidence="1">
    <location>
        <position position="77"/>
    </location>
</feature>
<reference evidence="1 2" key="1">
    <citation type="journal article" date="2023" name="Plants (Basel)">
        <title>Bridging the Gap: Combining Genomics and Transcriptomics Approaches to Understand Stylosanthes scabra, an Orphan Legume from the Brazilian Caatinga.</title>
        <authorList>
            <person name="Ferreira-Neto J.R.C."/>
            <person name="da Silva M.D."/>
            <person name="Binneck E."/>
            <person name="de Melo N.F."/>
            <person name="da Silva R.H."/>
            <person name="de Melo A.L.T.M."/>
            <person name="Pandolfi V."/>
            <person name="Bustamante F.O."/>
            <person name="Brasileiro-Vidal A.C."/>
            <person name="Benko-Iseppon A.M."/>
        </authorList>
    </citation>
    <scope>NUCLEOTIDE SEQUENCE [LARGE SCALE GENOMIC DNA]</scope>
    <source>
        <tissue evidence="1">Leaves</tissue>
    </source>
</reference>
<evidence type="ECO:0000313" key="1">
    <source>
        <dbReference type="EMBL" id="MED6201383.1"/>
    </source>
</evidence>
<name>A0ABU6XXX8_9FABA</name>
<comment type="caution">
    <text evidence="1">The sequence shown here is derived from an EMBL/GenBank/DDBJ whole genome shotgun (WGS) entry which is preliminary data.</text>
</comment>